<accession>A0A402DUR0</accession>
<dbReference type="EMBL" id="BIMR01000260">
    <property type="protein sequence ID" value="GCE77816.1"/>
    <property type="molecule type" value="Genomic_DNA"/>
</dbReference>
<dbReference type="Proteomes" id="UP000289954">
    <property type="component" value="Unassembled WGS sequence"/>
</dbReference>
<dbReference type="NCBIfam" id="NF038015">
    <property type="entry name" value="AztD"/>
    <property type="match status" value="1"/>
</dbReference>
<reference evidence="1 2" key="1">
    <citation type="submission" date="2019-01" db="EMBL/GenBank/DDBJ databases">
        <title>Draft genome sequence of Cellulomonas takizawaensis strain TKZ-21.</title>
        <authorList>
            <person name="Yamamura H."/>
            <person name="Hayashi T."/>
            <person name="Hamada M."/>
            <person name="Serisawa Y."/>
            <person name="Matsuyama K."/>
            <person name="Nakagawa Y."/>
            <person name="Otoguro M."/>
            <person name="Yanagida F."/>
            <person name="Hayakawa M."/>
        </authorList>
    </citation>
    <scope>NUCLEOTIDE SEQUENCE [LARGE SCALE GENOMIC DNA]</scope>
    <source>
        <strain evidence="1 2">NBRC12680</strain>
    </source>
</reference>
<dbReference type="PROSITE" id="PS51318">
    <property type="entry name" value="TAT"/>
    <property type="match status" value="1"/>
</dbReference>
<dbReference type="Gene3D" id="2.130.10.10">
    <property type="entry name" value="YVTN repeat-like/Quinoprotein amine dehydrogenase"/>
    <property type="match status" value="1"/>
</dbReference>
<dbReference type="InterPro" id="IPR047697">
    <property type="entry name" value="AztD-like"/>
</dbReference>
<evidence type="ECO:0008006" key="3">
    <source>
        <dbReference type="Google" id="ProtNLM"/>
    </source>
</evidence>
<organism evidence="1 2">
    <name type="scientific">Cellulomonas biazotea</name>
    <dbReference type="NCBI Taxonomy" id="1709"/>
    <lineage>
        <taxon>Bacteria</taxon>
        <taxon>Bacillati</taxon>
        <taxon>Actinomycetota</taxon>
        <taxon>Actinomycetes</taxon>
        <taxon>Micrococcales</taxon>
        <taxon>Cellulomonadaceae</taxon>
        <taxon>Cellulomonas</taxon>
    </lineage>
</organism>
<dbReference type="SUPFAM" id="SSF50969">
    <property type="entry name" value="YVTN repeat-like/Quinoprotein amine dehydrogenase"/>
    <property type="match status" value="1"/>
</dbReference>
<dbReference type="InterPro" id="IPR011044">
    <property type="entry name" value="Quino_amine_DH_bsu"/>
</dbReference>
<sequence length="434" mass="45139">MPRAAPDDPMTQTLARPGRRRAARAAAAALPLALLAACAGTADDAAPASSASATTTTAGSPAEAATYQPRIVLTYDGGLLVLDADTLETVDRIEADGFLRVNAAGDGRHVMVSTDAGFQVLDAGTWAEEHGDHAHYWTAEPALTDVVYAAEKPGHVVVHDERVALFDDGTGEVTVLDVHDVAGGDEAVTRTHTTPSAHHGVAVLRTDDSLVVSDGTEEARTGVRLLDADDTEVAATDACPGVHGEAVAADEVVVVGCQDGVVVVGTDTITKVASPDAYGRIGNQAGTEESPVVLGDYKSDPDADLERPTRVSLVDTRTASLRLVDLPASYTFRSLGRGADGEALVLGTDGALHVIDPEAGTLTRSIPLIDAWTEPDEWQQPRPALHVLDGMAYVTDPATNQVLAVDVASGEVWKTAKLDVTPNEITSAAGRHAH</sequence>
<dbReference type="InterPro" id="IPR015943">
    <property type="entry name" value="WD40/YVTN_repeat-like_dom_sf"/>
</dbReference>
<dbReference type="InterPro" id="IPR006311">
    <property type="entry name" value="TAT_signal"/>
</dbReference>
<gene>
    <name evidence="1" type="ORF">CBZ_28720</name>
</gene>
<comment type="caution">
    <text evidence="1">The sequence shown here is derived from an EMBL/GenBank/DDBJ whole genome shotgun (WGS) entry which is preliminary data.</text>
</comment>
<name>A0A402DUR0_9CELL</name>
<keyword evidence="2" id="KW-1185">Reference proteome</keyword>
<proteinExistence type="predicted"/>
<evidence type="ECO:0000313" key="2">
    <source>
        <dbReference type="Proteomes" id="UP000289954"/>
    </source>
</evidence>
<evidence type="ECO:0000313" key="1">
    <source>
        <dbReference type="EMBL" id="GCE77816.1"/>
    </source>
</evidence>
<protein>
    <recommendedName>
        <fullName evidence="3">Lipoprotein</fullName>
    </recommendedName>
</protein>
<dbReference type="AlphaFoldDB" id="A0A402DUR0"/>